<sequence>MLLTEDREHRGCYAPLMEIRCSTASQSFVLSMLLSSPSAPHAYDPLLNSF</sequence>
<evidence type="ECO:0000313" key="2">
    <source>
        <dbReference type="Proteomes" id="UP001054252"/>
    </source>
</evidence>
<dbReference type="EMBL" id="BPVZ01000063">
    <property type="protein sequence ID" value="GKV23611.1"/>
    <property type="molecule type" value="Genomic_DNA"/>
</dbReference>
<keyword evidence="2" id="KW-1185">Reference proteome</keyword>
<accession>A0AAV5KGE0</accession>
<organism evidence="1 2">
    <name type="scientific">Rubroshorea leprosula</name>
    <dbReference type="NCBI Taxonomy" id="152421"/>
    <lineage>
        <taxon>Eukaryota</taxon>
        <taxon>Viridiplantae</taxon>
        <taxon>Streptophyta</taxon>
        <taxon>Embryophyta</taxon>
        <taxon>Tracheophyta</taxon>
        <taxon>Spermatophyta</taxon>
        <taxon>Magnoliopsida</taxon>
        <taxon>eudicotyledons</taxon>
        <taxon>Gunneridae</taxon>
        <taxon>Pentapetalae</taxon>
        <taxon>rosids</taxon>
        <taxon>malvids</taxon>
        <taxon>Malvales</taxon>
        <taxon>Dipterocarpaceae</taxon>
        <taxon>Rubroshorea</taxon>
    </lineage>
</organism>
<name>A0AAV5KGE0_9ROSI</name>
<gene>
    <name evidence="1" type="ORF">SLEP1_g33319</name>
</gene>
<dbReference type="AlphaFoldDB" id="A0AAV5KGE0"/>
<reference evidence="1 2" key="1">
    <citation type="journal article" date="2021" name="Commun. Biol.">
        <title>The genome of Shorea leprosula (Dipterocarpaceae) highlights the ecological relevance of drought in aseasonal tropical rainforests.</title>
        <authorList>
            <person name="Ng K.K.S."/>
            <person name="Kobayashi M.J."/>
            <person name="Fawcett J.A."/>
            <person name="Hatakeyama M."/>
            <person name="Paape T."/>
            <person name="Ng C.H."/>
            <person name="Ang C.C."/>
            <person name="Tnah L.H."/>
            <person name="Lee C.T."/>
            <person name="Nishiyama T."/>
            <person name="Sese J."/>
            <person name="O'Brien M.J."/>
            <person name="Copetti D."/>
            <person name="Mohd Noor M.I."/>
            <person name="Ong R.C."/>
            <person name="Putra M."/>
            <person name="Sireger I.Z."/>
            <person name="Indrioko S."/>
            <person name="Kosugi Y."/>
            <person name="Izuno A."/>
            <person name="Isagi Y."/>
            <person name="Lee S.L."/>
            <person name="Shimizu K.K."/>
        </authorList>
    </citation>
    <scope>NUCLEOTIDE SEQUENCE [LARGE SCALE GENOMIC DNA]</scope>
    <source>
        <strain evidence="1">214</strain>
    </source>
</reference>
<evidence type="ECO:0000313" key="1">
    <source>
        <dbReference type="EMBL" id="GKV23611.1"/>
    </source>
</evidence>
<dbReference type="Proteomes" id="UP001054252">
    <property type="component" value="Unassembled WGS sequence"/>
</dbReference>
<protein>
    <submittedName>
        <fullName evidence="1">Uncharacterized protein</fullName>
    </submittedName>
</protein>
<proteinExistence type="predicted"/>
<comment type="caution">
    <text evidence="1">The sequence shown here is derived from an EMBL/GenBank/DDBJ whole genome shotgun (WGS) entry which is preliminary data.</text>
</comment>